<reference evidence="5" key="1">
    <citation type="journal article" date="2017" name="Genome Biol.">
        <title>Comparative genomics reveals high biological diversity and specific adaptations in the industrially and medically important fungal genus Aspergillus.</title>
        <authorList>
            <person name="de Vries R.P."/>
            <person name="Riley R."/>
            <person name="Wiebenga A."/>
            <person name="Aguilar-Osorio G."/>
            <person name="Amillis S."/>
            <person name="Uchima C.A."/>
            <person name="Anderluh G."/>
            <person name="Asadollahi M."/>
            <person name="Askin M."/>
            <person name="Barry K."/>
            <person name="Battaglia E."/>
            <person name="Bayram O."/>
            <person name="Benocci T."/>
            <person name="Braus-Stromeyer S.A."/>
            <person name="Caldana C."/>
            <person name="Canovas D."/>
            <person name="Cerqueira G.C."/>
            <person name="Chen F."/>
            <person name="Chen W."/>
            <person name="Choi C."/>
            <person name="Clum A."/>
            <person name="Dos Santos R.A."/>
            <person name="Damasio A.R."/>
            <person name="Diallinas G."/>
            <person name="Emri T."/>
            <person name="Fekete E."/>
            <person name="Flipphi M."/>
            <person name="Freyberg S."/>
            <person name="Gallo A."/>
            <person name="Gournas C."/>
            <person name="Habgood R."/>
            <person name="Hainaut M."/>
            <person name="Harispe M.L."/>
            <person name="Henrissat B."/>
            <person name="Hilden K.S."/>
            <person name="Hope R."/>
            <person name="Hossain A."/>
            <person name="Karabika E."/>
            <person name="Karaffa L."/>
            <person name="Karanyi Z."/>
            <person name="Krasevec N."/>
            <person name="Kuo A."/>
            <person name="Kusch H."/>
            <person name="LaButti K."/>
            <person name="Lagendijk E.L."/>
            <person name="Lapidus A."/>
            <person name="Levasseur A."/>
            <person name="Lindquist E."/>
            <person name="Lipzen A."/>
            <person name="Logrieco A.F."/>
            <person name="MacCabe A."/>
            <person name="Maekelae M.R."/>
            <person name="Malavazi I."/>
            <person name="Melin P."/>
            <person name="Meyer V."/>
            <person name="Mielnichuk N."/>
            <person name="Miskei M."/>
            <person name="Molnar A.P."/>
            <person name="Mule G."/>
            <person name="Ngan C.Y."/>
            <person name="Orejas M."/>
            <person name="Orosz E."/>
            <person name="Ouedraogo J.P."/>
            <person name="Overkamp K.M."/>
            <person name="Park H.-S."/>
            <person name="Perrone G."/>
            <person name="Piumi F."/>
            <person name="Punt P.J."/>
            <person name="Ram A.F."/>
            <person name="Ramon A."/>
            <person name="Rauscher S."/>
            <person name="Record E."/>
            <person name="Riano-Pachon D.M."/>
            <person name="Robert V."/>
            <person name="Roehrig J."/>
            <person name="Ruller R."/>
            <person name="Salamov A."/>
            <person name="Salih N.S."/>
            <person name="Samson R.A."/>
            <person name="Sandor E."/>
            <person name="Sanguinetti M."/>
            <person name="Schuetze T."/>
            <person name="Sepcic K."/>
            <person name="Shelest E."/>
            <person name="Sherlock G."/>
            <person name="Sophianopoulou V."/>
            <person name="Squina F.M."/>
            <person name="Sun H."/>
            <person name="Susca A."/>
            <person name="Todd R.B."/>
            <person name="Tsang A."/>
            <person name="Unkles S.E."/>
            <person name="van de Wiele N."/>
            <person name="van Rossen-Uffink D."/>
            <person name="Oliveira J.V."/>
            <person name="Vesth T.C."/>
            <person name="Visser J."/>
            <person name="Yu J.-H."/>
            <person name="Zhou M."/>
            <person name="Andersen M.R."/>
            <person name="Archer D.B."/>
            <person name="Baker S.E."/>
            <person name="Benoit I."/>
            <person name="Brakhage A.A."/>
            <person name="Braus G.H."/>
            <person name="Fischer R."/>
            <person name="Frisvad J.C."/>
            <person name="Goldman G.H."/>
            <person name="Houbraken J."/>
            <person name="Oakley B."/>
            <person name="Pocsi I."/>
            <person name="Scazzocchio C."/>
            <person name="Seiboth B."/>
            <person name="vanKuyk P.A."/>
            <person name="Wortman J."/>
            <person name="Dyer P.S."/>
            <person name="Grigoriev I.V."/>
        </authorList>
    </citation>
    <scope>NUCLEOTIDE SEQUENCE [LARGE SCALE GENOMIC DNA]</scope>
    <source>
        <strain evidence="5">CBS 101740 / IMI 381727 / IBT 21946</strain>
    </source>
</reference>
<evidence type="ECO:0000313" key="4">
    <source>
        <dbReference type="EMBL" id="OJJ76865.1"/>
    </source>
</evidence>
<dbReference type="VEuPathDB" id="FungiDB:ASPBRDRAFT_70444"/>
<feature type="region of interest" description="Disordered" evidence="2">
    <location>
        <begin position="875"/>
        <end position="922"/>
    </location>
</feature>
<dbReference type="STRING" id="767769.A0A1L9UYU5"/>
<feature type="compositionally biased region" description="Basic and acidic residues" evidence="2">
    <location>
        <begin position="654"/>
        <end position="674"/>
    </location>
</feature>
<name>A0A1L9UYU5_ASPBC</name>
<protein>
    <recommendedName>
        <fullName evidence="3">Ubiquitin-like domain-containing protein</fullName>
    </recommendedName>
</protein>
<organism evidence="4 5">
    <name type="scientific">Aspergillus brasiliensis (strain CBS 101740 / IMI 381727 / IBT 21946)</name>
    <dbReference type="NCBI Taxonomy" id="767769"/>
    <lineage>
        <taxon>Eukaryota</taxon>
        <taxon>Fungi</taxon>
        <taxon>Dikarya</taxon>
        <taxon>Ascomycota</taxon>
        <taxon>Pezizomycotina</taxon>
        <taxon>Eurotiomycetes</taxon>
        <taxon>Eurotiomycetidae</taxon>
        <taxon>Eurotiales</taxon>
        <taxon>Aspergillaceae</taxon>
        <taxon>Aspergillus</taxon>
        <taxon>Aspergillus subgen. Circumdati</taxon>
    </lineage>
</organism>
<dbReference type="GeneID" id="93581563"/>
<feature type="region of interest" description="Disordered" evidence="2">
    <location>
        <begin position="1"/>
        <end position="76"/>
    </location>
</feature>
<feature type="coiled-coil region" evidence="1">
    <location>
        <begin position="736"/>
        <end position="770"/>
    </location>
</feature>
<gene>
    <name evidence="4" type="ORF">ASPBRDRAFT_70444</name>
</gene>
<evidence type="ECO:0000256" key="1">
    <source>
        <dbReference type="SAM" id="Coils"/>
    </source>
</evidence>
<keyword evidence="5" id="KW-1185">Reference proteome</keyword>
<dbReference type="AlphaFoldDB" id="A0A1L9UYU5"/>
<feature type="compositionally biased region" description="Basic and acidic residues" evidence="2">
    <location>
        <begin position="33"/>
        <end position="60"/>
    </location>
</feature>
<dbReference type="OrthoDB" id="4838614at2759"/>
<dbReference type="OMA" id="DAHASYE"/>
<feature type="domain" description="Ubiquitin-like" evidence="3">
    <location>
        <begin position="789"/>
        <end position="865"/>
    </location>
</feature>
<feature type="region of interest" description="Disordered" evidence="2">
    <location>
        <begin position="640"/>
        <end position="718"/>
    </location>
</feature>
<accession>A0A1L9UYU5</accession>
<dbReference type="Proteomes" id="UP000184499">
    <property type="component" value="Unassembled WGS sequence"/>
</dbReference>
<feature type="compositionally biased region" description="Low complexity" evidence="2">
    <location>
        <begin position="16"/>
        <end position="30"/>
    </location>
</feature>
<dbReference type="Pfam" id="PF22893">
    <property type="entry name" value="ULD_2"/>
    <property type="match status" value="1"/>
</dbReference>
<feature type="compositionally biased region" description="Basic and acidic residues" evidence="2">
    <location>
        <begin position="875"/>
        <end position="891"/>
    </location>
</feature>
<keyword evidence="1" id="KW-0175">Coiled coil</keyword>
<sequence length="922" mass="105276">MAINITIDPRSRASDEVSSSESGDEVTSPSTTRRHEYDDLFDEWAHLPYPDKPKPRDSSGKPRRRGRSRHWEAAPSSFAVSRQDDWLISSGDNDKDITTHLNLDIALDLEHELESLARLNRLGHFKKGIRYFEERLAPYVDFFPVVAEYADLLLEQGNFGHLQTFISGRLEDPHVEYLEEEVILLKTLRASAEIHTKGALIPALNMAKEALSYLSMKRQGRREAMSSPGLKCQLLETCVRIIAYAREHSNFLETEPFHSLLHWSVSNFGAVLMPNHDYQNDCLQHKGLQGNNTPNVIAWYRLLLQGGFFWDAHRILRAILPMLAGPHRRYTPDGGLENFAQMKDVSEVVDVFLQSEGVRLDDEQLLLAELANATLLASFLDVPSFIKDVRVTYGQISRRSHSLASTILLEHPHLVNTQPYLNWLLSESTRTFSAFRRPPWPINMSSLSPEMPTYTSVRPQYLQARNPASAGKTAQPEVTNNSRPIQTFETIMESARDLGDYRLERSVLEEVFEHSLDWDRSLQIVRRLSQLNQDTMNDACGYLKCLFKEFFVLENHSVPHAERLRKELDGRFSAFDRSFPFRFDHDTAAHQDWGIVSFDSPLLKWMERRILYVLLSEIGRDREAELVRLQLPQVVQHLPRDFQPRMDSTAMDSSRTDDKAPKDTPKSARYRSSDRSSTSAGYKTPDAAPGPSDMRRDGLHRIPRAILQDPYRSETAGDDTRFGWSLERLIRQGRDAERAKEAGEFVNREKEALKQERLRLTEEITRFGRDLRNAEEMTRETEKSLTSLVTFKDPVGREFKLPFNQCRSFAAMEKLMKQVFRSDTILGPHIARGDYQLTSPDGTPITRDSWDSGIQPGGTIIIHIMSSFTLPLPRESEGARTELDQPLEGERPTSQGESHNIGKSEGKQDQGPRVDDVSDSST</sequence>
<feature type="compositionally biased region" description="Basic and acidic residues" evidence="2">
    <location>
        <begin position="900"/>
        <end position="916"/>
    </location>
</feature>
<dbReference type="EMBL" id="KV878679">
    <property type="protein sequence ID" value="OJJ76865.1"/>
    <property type="molecule type" value="Genomic_DNA"/>
</dbReference>
<evidence type="ECO:0000259" key="3">
    <source>
        <dbReference type="Pfam" id="PF22893"/>
    </source>
</evidence>
<dbReference type="InterPro" id="IPR054464">
    <property type="entry name" value="ULD_fung"/>
</dbReference>
<dbReference type="RefSeq" id="XP_067484112.1">
    <property type="nucleotide sequence ID" value="XM_067629076.1"/>
</dbReference>
<proteinExistence type="predicted"/>
<evidence type="ECO:0000313" key="5">
    <source>
        <dbReference type="Proteomes" id="UP000184499"/>
    </source>
</evidence>
<evidence type="ECO:0000256" key="2">
    <source>
        <dbReference type="SAM" id="MobiDB-lite"/>
    </source>
</evidence>